<dbReference type="SUPFAM" id="SSF51735">
    <property type="entry name" value="NAD(P)-binding Rossmann-fold domains"/>
    <property type="match status" value="1"/>
</dbReference>
<dbReference type="InterPro" id="IPR011032">
    <property type="entry name" value="GroES-like_sf"/>
</dbReference>
<accession>U2E7F9</accession>
<comment type="caution">
    <text evidence="3">The sequence shown here is derived from an EMBL/GenBank/DDBJ whole genome shotgun (WGS) entry which is preliminary data.</text>
</comment>
<keyword evidence="1 3" id="KW-0560">Oxidoreductase</keyword>
<evidence type="ECO:0000256" key="1">
    <source>
        <dbReference type="ARBA" id="ARBA00023002"/>
    </source>
</evidence>
<dbReference type="Pfam" id="PF00107">
    <property type="entry name" value="ADH_zinc_N"/>
    <property type="match status" value="1"/>
</dbReference>
<dbReference type="InterPro" id="IPR013154">
    <property type="entry name" value="ADH-like_N"/>
</dbReference>
<proteinExistence type="predicted"/>
<dbReference type="SMART" id="SM00829">
    <property type="entry name" value="PKS_ER"/>
    <property type="match status" value="1"/>
</dbReference>
<evidence type="ECO:0000313" key="3">
    <source>
        <dbReference type="EMBL" id="ERJ19676.1"/>
    </source>
</evidence>
<evidence type="ECO:0000313" key="4">
    <source>
        <dbReference type="Proteomes" id="UP000006242"/>
    </source>
</evidence>
<dbReference type="InterPro" id="IPR013149">
    <property type="entry name" value="ADH-like_C"/>
</dbReference>
<dbReference type="Pfam" id="PF08240">
    <property type="entry name" value="ADH_N"/>
    <property type="match status" value="1"/>
</dbReference>
<dbReference type="Proteomes" id="UP000006242">
    <property type="component" value="Unassembled WGS sequence"/>
</dbReference>
<dbReference type="SUPFAM" id="SSF50129">
    <property type="entry name" value="GroES-like"/>
    <property type="match status" value="1"/>
</dbReference>
<dbReference type="Gene3D" id="3.40.50.720">
    <property type="entry name" value="NAD(P)-binding Rossmann-like Domain"/>
    <property type="match status" value="1"/>
</dbReference>
<keyword evidence="4" id="KW-1185">Reference proteome</keyword>
<dbReference type="Gene3D" id="3.90.180.10">
    <property type="entry name" value="Medium-chain alcohol dehydrogenases, catalytic domain"/>
    <property type="match status" value="1"/>
</dbReference>
<feature type="domain" description="Enoyl reductase (ER)" evidence="2">
    <location>
        <begin position="14"/>
        <end position="239"/>
    </location>
</feature>
<dbReference type="eggNOG" id="COG0604">
    <property type="taxonomic scope" value="Bacteria"/>
</dbReference>
<reference evidence="3 4" key="2">
    <citation type="journal article" date="2013" name="PLoS ONE">
        <title>INDIGO - INtegrated Data Warehouse of MIcrobial GenOmes with Examples from the Red Sea Extremophiles.</title>
        <authorList>
            <person name="Alam I."/>
            <person name="Antunes A."/>
            <person name="Kamau A.A."/>
            <person name="Ba Alawi W."/>
            <person name="Kalkatawi M."/>
            <person name="Stingl U."/>
            <person name="Bajic V.B."/>
        </authorList>
    </citation>
    <scope>NUCLEOTIDE SEQUENCE [LARGE SCALE GENOMIC DNA]</scope>
    <source>
        <strain evidence="3 4">E1L3A</strain>
    </source>
</reference>
<sequence>MQLLMKVVAFEEFGAAGNLQLADRPMPTCGPDDVLIKTAAVSVNPVDVKTRQGEALASQLEHALPLVLGWDIAGKVVAVGRNVQNLSEGDDVFGMILFPKPPNGYAQYVAAPADELALIPAGVSYDAAAASTLAALTAWQAFTHFGELKAGDRVLIHAASGGVGHFAVQMAKHLGAHVIATSSSKNKAFVESLGADEHIDYKAVKFDDETGDIDFCLETQGGPQFQRSVSVMRNGGTIINLPWD</sequence>
<dbReference type="GO" id="GO:0008270">
    <property type="term" value="F:zinc ion binding"/>
    <property type="evidence" value="ECO:0007669"/>
    <property type="project" value="InterPro"/>
</dbReference>
<dbReference type="PANTHER" id="PTHR11695:SF294">
    <property type="entry name" value="RETICULON-4-INTERACTING PROTEIN 1, MITOCHONDRIAL"/>
    <property type="match status" value="1"/>
</dbReference>
<dbReference type="InterPro" id="IPR002364">
    <property type="entry name" value="Quin_OxRdtase/zeta-crystal_CS"/>
</dbReference>
<gene>
    <name evidence="3" type="ORF">SSPSH_001446</name>
</gene>
<dbReference type="InterPro" id="IPR020843">
    <property type="entry name" value="ER"/>
</dbReference>
<dbReference type="InterPro" id="IPR050700">
    <property type="entry name" value="YIM1/Zinc_Alcohol_DH_Fams"/>
</dbReference>
<dbReference type="AlphaFoldDB" id="U2E7F9"/>
<dbReference type="EMBL" id="AFNV02000008">
    <property type="protein sequence ID" value="ERJ19676.1"/>
    <property type="molecule type" value="Genomic_DNA"/>
</dbReference>
<evidence type="ECO:0000259" key="2">
    <source>
        <dbReference type="SMART" id="SM00829"/>
    </source>
</evidence>
<dbReference type="GO" id="GO:0004022">
    <property type="term" value="F:alcohol dehydrogenase (NAD+) activity"/>
    <property type="evidence" value="ECO:0007669"/>
    <property type="project" value="UniProtKB-EC"/>
</dbReference>
<reference evidence="3 4" key="1">
    <citation type="journal article" date="2011" name="J. Bacteriol.">
        <title>Genome sequence of Salinisphaera shabanensis, a gammaproteobacterium from the harsh, variable environment of the brine-seawater interface of the Shaban Deep in the Red Sea.</title>
        <authorList>
            <person name="Antunes A."/>
            <person name="Alam I."/>
            <person name="Bajic V.B."/>
            <person name="Stingl U."/>
        </authorList>
    </citation>
    <scope>NUCLEOTIDE SEQUENCE [LARGE SCALE GENOMIC DNA]</scope>
    <source>
        <strain evidence="3 4">E1L3A</strain>
    </source>
</reference>
<dbReference type="STRING" id="1033802.SSPSH_001446"/>
<organism evidence="3 4">
    <name type="scientific">Salinisphaera shabanensis E1L3A</name>
    <dbReference type="NCBI Taxonomy" id="1033802"/>
    <lineage>
        <taxon>Bacteria</taxon>
        <taxon>Pseudomonadati</taxon>
        <taxon>Pseudomonadota</taxon>
        <taxon>Gammaproteobacteria</taxon>
        <taxon>Salinisphaerales</taxon>
        <taxon>Salinisphaeraceae</taxon>
        <taxon>Salinisphaera</taxon>
    </lineage>
</organism>
<dbReference type="InterPro" id="IPR036291">
    <property type="entry name" value="NAD(P)-bd_dom_sf"/>
</dbReference>
<dbReference type="EC" id="1.1.1.1" evidence="3"/>
<dbReference type="PROSITE" id="PS01162">
    <property type="entry name" value="QOR_ZETA_CRYSTAL"/>
    <property type="match status" value="1"/>
</dbReference>
<protein>
    <submittedName>
        <fullName evidence="3">Alcohol dehydrogenase protein</fullName>
        <ecNumber evidence="3">1.1.1.1</ecNumber>
    </submittedName>
</protein>
<name>U2E7F9_9GAMM</name>
<dbReference type="PANTHER" id="PTHR11695">
    <property type="entry name" value="ALCOHOL DEHYDROGENASE RELATED"/>
    <property type="match status" value="1"/>
</dbReference>
<dbReference type="CDD" id="cd05289">
    <property type="entry name" value="MDR_like_2"/>
    <property type="match status" value="1"/>
</dbReference>